<reference evidence="1" key="1">
    <citation type="submission" date="2023-04" db="EMBL/GenBank/DDBJ databases">
        <title>Draft Genome sequencing of Naganishia species isolated from polar environments using Oxford Nanopore Technology.</title>
        <authorList>
            <person name="Leo P."/>
            <person name="Venkateswaran K."/>
        </authorList>
    </citation>
    <scope>NUCLEOTIDE SEQUENCE</scope>
    <source>
        <strain evidence="1">MNA-CCFEE 5262</strain>
    </source>
</reference>
<dbReference type="Proteomes" id="UP001230649">
    <property type="component" value="Unassembled WGS sequence"/>
</dbReference>
<protein>
    <submittedName>
        <fullName evidence="1">Uncharacterized protein</fullName>
    </submittedName>
</protein>
<organism evidence="1 2">
    <name type="scientific">Naganishia adeliensis</name>
    <dbReference type="NCBI Taxonomy" id="92952"/>
    <lineage>
        <taxon>Eukaryota</taxon>
        <taxon>Fungi</taxon>
        <taxon>Dikarya</taxon>
        <taxon>Basidiomycota</taxon>
        <taxon>Agaricomycotina</taxon>
        <taxon>Tremellomycetes</taxon>
        <taxon>Filobasidiales</taxon>
        <taxon>Filobasidiaceae</taxon>
        <taxon>Naganishia</taxon>
    </lineage>
</organism>
<evidence type="ECO:0000313" key="2">
    <source>
        <dbReference type="Proteomes" id="UP001230649"/>
    </source>
</evidence>
<gene>
    <name evidence="1" type="ORF">QFC20_007450</name>
</gene>
<sequence length="1143" mass="123681">MPEASGTGSSGQPSNRAVKFKTTAKDRGSREESVGDSKDGYAGNASGIGMGNASEGKGGSGINRVNREYQFHDIRLPGVGNAQLSTSTDIAPRLLSPQELAATGQECVMEKPTKGTSSLADVGDDRIKHLESQVTSIQNTLADLVSSIKAGGVLAAAGPHSSASPATRHGMNDEPSPINILNPYASPASSGAYYANHGYQNPLPPPPPGTIPGYSTGRVPSSVHQASGAYPSAAEPGPQQHSSGPNPGSFHPRPNRGLPAGHDPSMRANSFSSTSSGHGLSQGVGNQAFNTSHTRGSANVNIPAQFQAPLNPYSAYASQPGYPSNRMPGLSMLIDPDLKDSFAWSLNNVNNASSVPGAYIRTKENFPTNPSPDALPPPAPATPGQKPKPGSGVNTANRSGGGTTPIGSDVEDDADPLAPSSIMDPLGSMSSMAGLAEAAVERARAEKLLVMQHMRQDGENARPDSENAAQSRVRDSREEEVKPVDFASRPTEGGDGDQPRKKRRTDSSSMSAERKSFAIPIDPALMQVPSPALLSAYGNNNQYSLQPGQGSQPRGVIESRRYGKGKQKVRSHVHAFPDIVDLGLVSETEAKELFDLFFSGSSNFLPVYDPTYDTWDDLRMRSPFSISAIVAVGARVRDGGEPMSNTQKVALEHSRKIALGTMFTPVTRIEAVQSMIDGYQPGTLCEWLWIWSSITALTKLLRDNMGQGKTQDELEADRDLVHGARVWFCLYMIEHQMSYGTGRPAILREDEAIAQCRRFLEHPLSIISDIRLISTVECIALRAPLHVVLTSSPEEPVDQMTVARLQQANYDLDRWQNYWDRVLAERFNKDEGDFFRESLAAQREYSSLFINSQLLRGIKEAADVRKMPQDKRDLAIRAMRNAQTCLDIAIRGKNYRNGLRFAVHYTHVCAAFAASFLIRIARLFPRELDLKKTAKDVEELASVLEKVPAGRYARSLRLILRRARRQKFIPPPSMPGSPNKGHIPIGPSGLRPLTAIPHSANSNLNTSSIMQSTLMPNSGLPQPGHPSPGNSLQGALPGGKNESPGSNPESYDYDWNFAQELLHRAGMPMEENSQLPLFLNGESLGNGGEGNPNPMMGLETFFLPPDIDLRINTLGNGVNYNDPNFLQGVPNDQAYELPPDMWW</sequence>
<accession>A0ACC2V0N8</accession>
<name>A0ACC2V0N8_9TREE</name>
<comment type="caution">
    <text evidence="1">The sequence shown here is derived from an EMBL/GenBank/DDBJ whole genome shotgun (WGS) entry which is preliminary data.</text>
</comment>
<dbReference type="EMBL" id="JASBWS010000182">
    <property type="protein sequence ID" value="KAJ9092177.1"/>
    <property type="molecule type" value="Genomic_DNA"/>
</dbReference>
<keyword evidence="2" id="KW-1185">Reference proteome</keyword>
<evidence type="ECO:0000313" key="1">
    <source>
        <dbReference type="EMBL" id="KAJ9092177.1"/>
    </source>
</evidence>
<proteinExistence type="predicted"/>